<keyword evidence="3" id="KW-1185">Reference proteome</keyword>
<evidence type="ECO:0000313" key="2">
    <source>
        <dbReference type="EMBL" id="BBO33118.1"/>
    </source>
</evidence>
<protein>
    <submittedName>
        <fullName evidence="2">Uncharacterized protein</fullName>
    </submittedName>
</protein>
<proteinExistence type="predicted"/>
<reference evidence="3" key="1">
    <citation type="submission" date="2019-10" db="EMBL/GenBank/DDBJ databases">
        <title>Lacipirellula parvula gen. nov., sp. nov., representing a lineage of planctomycetes widespread in freshwater anoxic habitats, and description of the family Lacipirellulaceae.</title>
        <authorList>
            <person name="Dedysh S.N."/>
            <person name="Kulichevskaya I.S."/>
            <person name="Beletsky A.V."/>
            <person name="Rakitin A.L."/>
            <person name="Mardanov A.V."/>
            <person name="Ivanova A.A."/>
            <person name="Saltykova V.X."/>
            <person name="Rijpstra W.I.C."/>
            <person name="Sinninghe Damste J.S."/>
            <person name="Ravin N.V."/>
        </authorList>
    </citation>
    <scope>NUCLEOTIDE SEQUENCE [LARGE SCALE GENOMIC DNA]</scope>
    <source>
        <strain evidence="3">PX69</strain>
    </source>
</reference>
<accession>A0A5K7X996</accession>
<dbReference type="AlphaFoldDB" id="A0A5K7X996"/>
<sequence>MRRAFRTNVADEKVGRAARAVAALGNIVQEFAMARLPKESFRVPSALARRRGAGPPKRHNPLMQRPPAGNILVRARRPIARFCL</sequence>
<feature type="region of interest" description="Disordered" evidence="1">
    <location>
        <begin position="48"/>
        <end position="69"/>
    </location>
</feature>
<dbReference type="Proteomes" id="UP000326837">
    <property type="component" value="Chromosome"/>
</dbReference>
<organism evidence="2 3">
    <name type="scientific">Lacipirellula parvula</name>
    <dbReference type="NCBI Taxonomy" id="2650471"/>
    <lineage>
        <taxon>Bacteria</taxon>
        <taxon>Pseudomonadati</taxon>
        <taxon>Planctomycetota</taxon>
        <taxon>Planctomycetia</taxon>
        <taxon>Pirellulales</taxon>
        <taxon>Lacipirellulaceae</taxon>
        <taxon>Lacipirellula</taxon>
    </lineage>
</organism>
<evidence type="ECO:0000256" key="1">
    <source>
        <dbReference type="SAM" id="MobiDB-lite"/>
    </source>
</evidence>
<feature type="compositionally biased region" description="Basic residues" evidence="1">
    <location>
        <begin position="48"/>
        <end position="60"/>
    </location>
</feature>
<name>A0A5K7X996_9BACT</name>
<dbReference type="EMBL" id="AP021861">
    <property type="protein sequence ID" value="BBO33118.1"/>
    <property type="molecule type" value="Genomic_DNA"/>
</dbReference>
<gene>
    <name evidence="2" type="ORF">PLANPX_2730</name>
</gene>
<dbReference type="KEGG" id="lpav:PLANPX_2730"/>
<evidence type="ECO:0000313" key="3">
    <source>
        <dbReference type="Proteomes" id="UP000326837"/>
    </source>
</evidence>